<reference evidence="1" key="1">
    <citation type="submission" date="2023-08" db="EMBL/GenBank/DDBJ databases">
        <title>Pelteobagrus vachellii genome.</title>
        <authorList>
            <person name="Liu H."/>
        </authorList>
    </citation>
    <scope>NUCLEOTIDE SEQUENCE</scope>
    <source>
        <strain evidence="1">PRFRI_2022a</strain>
        <tissue evidence="1">Muscle</tissue>
    </source>
</reference>
<evidence type="ECO:0000313" key="2">
    <source>
        <dbReference type="Proteomes" id="UP001187315"/>
    </source>
</evidence>
<dbReference type="EMBL" id="JAVHJS010000006">
    <property type="protein sequence ID" value="KAK2855325.1"/>
    <property type="molecule type" value="Genomic_DNA"/>
</dbReference>
<sequence>MEKEKSRLVEECYECVVLMEEIALKSDSVFTLQHMDFLIEKVKETGNTARVQKLQEMKNKMEEKSSKALAAFKSLQ</sequence>
<dbReference type="AlphaFoldDB" id="A0AA88NGV7"/>
<accession>A0AA88NGV7</accession>
<dbReference type="Proteomes" id="UP001187315">
    <property type="component" value="Unassembled WGS sequence"/>
</dbReference>
<evidence type="ECO:0000313" key="1">
    <source>
        <dbReference type="EMBL" id="KAK2855325.1"/>
    </source>
</evidence>
<name>A0AA88NGV7_TACVA</name>
<keyword evidence="2" id="KW-1185">Reference proteome</keyword>
<proteinExistence type="predicted"/>
<comment type="caution">
    <text evidence="1">The sequence shown here is derived from an EMBL/GenBank/DDBJ whole genome shotgun (WGS) entry which is preliminary data.</text>
</comment>
<gene>
    <name evidence="1" type="ORF">Q7C36_007194</name>
</gene>
<organism evidence="1 2">
    <name type="scientific">Tachysurus vachellii</name>
    <name type="common">Darkbarbel catfish</name>
    <name type="synonym">Pelteobagrus vachellii</name>
    <dbReference type="NCBI Taxonomy" id="175792"/>
    <lineage>
        <taxon>Eukaryota</taxon>
        <taxon>Metazoa</taxon>
        <taxon>Chordata</taxon>
        <taxon>Craniata</taxon>
        <taxon>Vertebrata</taxon>
        <taxon>Euteleostomi</taxon>
        <taxon>Actinopterygii</taxon>
        <taxon>Neopterygii</taxon>
        <taxon>Teleostei</taxon>
        <taxon>Ostariophysi</taxon>
        <taxon>Siluriformes</taxon>
        <taxon>Bagridae</taxon>
        <taxon>Tachysurus</taxon>
    </lineage>
</organism>
<protein>
    <submittedName>
        <fullName evidence="1">Uncharacterized protein</fullName>
    </submittedName>
</protein>